<comment type="caution">
    <text evidence="2">The sequence shown here is derived from an EMBL/GenBank/DDBJ whole genome shotgun (WGS) entry which is preliminary data.</text>
</comment>
<evidence type="ECO:0000313" key="2">
    <source>
        <dbReference type="EMBL" id="KAL3795815.1"/>
    </source>
</evidence>
<name>A0ABD3Q670_9STRA</name>
<feature type="compositionally biased region" description="Basic residues" evidence="1">
    <location>
        <begin position="1"/>
        <end position="10"/>
    </location>
</feature>
<feature type="region of interest" description="Disordered" evidence="1">
    <location>
        <begin position="1"/>
        <end position="36"/>
    </location>
</feature>
<organism evidence="2 3">
    <name type="scientific">Cyclotella atomus</name>
    <dbReference type="NCBI Taxonomy" id="382360"/>
    <lineage>
        <taxon>Eukaryota</taxon>
        <taxon>Sar</taxon>
        <taxon>Stramenopiles</taxon>
        <taxon>Ochrophyta</taxon>
        <taxon>Bacillariophyta</taxon>
        <taxon>Coscinodiscophyceae</taxon>
        <taxon>Thalassiosirophycidae</taxon>
        <taxon>Stephanodiscales</taxon>
        <taxon>Stephanodiscaceae</taxon>
        <taxon>Cyclotella</taxon>
    </lineage>
</organism>
<protein>
    <submittedName>
        <fullName evidence="2">Uncharacterized protein</fullName>
    </submittedName>
</protein>
<dbReference type="AlphaFoldDB" id="A0ABD3Q670"/>
<evidence type="ECO:0000313" key="3">
    <source>
        <dbReference type="Proteomes" id="UP001530400"/>
    </source>
</evidence>
<dbReference type="Proteomes" id="UP001530400">
    <property type="component" value="Unassembled WGS sequence"/>
</dbReference>
<evidence type="ECO:0000256" key="1">
    <source>
        <dbReference type="SAM" id="MobiDB-lite"/>
    </source>
</evidence>
<sequence length="325" mass="37124">MLANRNHKQIKMTSRSHSMPPRRQSETIRGSHGQNKYSASLRAEVVSEDEALQRMLSKEIEKARVVTQQGFNAVHAKFLQCQAVTGAVRRREDENKHKKTACRQQRRKNANPFQIAAGNIKKSVLSSRQIVPYKAEENDPIDRINLALQKSVPLSEDEEEQLDRYDREYQKRAEKQRLVDSFLASYRSEDEVTDCQIPPTKSRSDIKSRKMVGVKEVIIADCMFKRTSSSSSLELRDIFEEIDSDDDETSQLARLTLNHSALFTRPVARKISSDKGTSTWLLWSKKNDGDKLLVSFPSIAGNDSSAFLAWPQDNQANNEGSWERH</sequence>
<dbReference type="EMBL" id="JALLPJ020000311">
    <property type="protein sequence ID" value="KAL3795815.1"/>
    <property type="molecule type" value="Genomic_DNA"/>
</dbReference>
<accession>A0ABD3Q670</accession>
<keyword evidence="3" id="KW-1185">Reference proteome</keyword>
<gene>
    <name evidence="2" type="ORF">ACHAWO_005870</name>
</gene>
<reference evidence="2 3" key="1">
    <citation type="submission" date="2024-10" db="EMBL/GenBank/DDBJ databases">
        <title>Updated reference genomes for cyclostephanoid diatoms.</title>
        <authorList>
            <person name="Roberts W.R."/>
            <person name="Alverson A.J."/>
        </authorList>
    </citation>
    <scope>NUCLEOTIDE SEQUENCE [LARGE SCALE GENOMIC DNA]</scope>
    <source>
        <strain evidence="2 3">AJA010-31</strain>
    </source>
</reference>
<proteinExistence type="predicted"/>